<feature type="signal peptide" evidence="7">
    <location>
        <begin position="1"/>
        <end position="25"/>
    </location>
</feature>
<evidence type="ECO:0000256" key="3">
    <source>
        <dbReference type="ARBA" id="ARBA00022748"/>
    </source>
</evidence>
<keyword evidence="3" id="KW-0201">Cytochrome c-type biogenesis</keyword>
<dbReference type="AlphaFoldDB" id="A0A5K7SBM4"/>
<evidence type="ECO:0000256" key="6">
    <source>
        <dbReference type="SAM" id="Phobius"/>
    </source>
</evidence>
<feature type="transmembrane region" description="Helical" evidence="6">
    <location>
        <begin position="476"/>
        <end position="498"/>
    </location>
</feature>
<dbReference type="Pfam" id="PF02683">
    <property type="entry name" value="DsbD_TM"/>
    <property type="match status" value="1"/>
</dbReference>
<evidence type="ECO:0000256" key="7">
    <source>
        <dbReference type="SAM" id="SignalP"/>
    </source>
</evidence>
<feature type="transmembrane region" description="Helical" evidence="6">
    <location>
        <begin position="256"/>
        <end position="278"/>
    </location>
</feature>
<dbReference type="Gene3D" id="2.60.40.1250">
    <property type="entry name" value="Thiol:disulfide interchange protein DsbD, N-terminal domain"/>
    <property type="match status" value="1"/>
</dbReference>
<organism evidence="10 11">
    <name type="scientific">Aquipluma nitroreducens</name>
    <dbReference type="NCBI Taxonomy" id="2010828"/>
    <lineage>
        <taxon>Bacteria</taxon>
        <taxon>Pseudomonadati</taxon>
        <taxon>Bacteroidota</taxon>
        <taxon>Bacteroidia</taxon>
        <taxon>Marinilabiliales</taxon>
        <taxon>Prolixibacteraceae</taxon>
        <taxon>Aquipluma</taxon>
    </lineage>
</organism>
<evidence type="ECO:0000259" key="9">
    <source>
        <dbReference type="Pfam" id="PF11412"/>
    </source>
</evidence>
<dbReference type="Proteomes" id="UP001193389">
    <property type="component" value="Chromosome"/>
</dbReference>
<keyword evidence="11" id="KW-1185">Reference proteome</keyword>
<dbReference type="Gene3D" id="3.40.30.10">
    <property type="entry name" value="Glutaredoxin"/>
    <property type="match status" value="1"/>
</dbReference>
<dbReference type="Pfam" id="PF13899">
    <property type="entry name" value="Thioredoxin_7"/>
    <property type="match status" value="1"/>
</dbReference>
<evidence type="ECO:0000256" key="4">
    <source>
        <dbReference type="ARBA" id="ARBA00022989"/>
    </source>
</evidence>
<feature type="transmembrane region" description="Helical" evidence="6">
    <location>
        <begin position="439"/>
        <end position="456"/>
    </location>
</feature>
<dbReference type="KEGG" id="anf:AQPE_3135"/>
<comment type="subcellular location">
    <subcellularLocation>
        <location evidence="1">Membrane</location>
        <topology evidence="1">Multi-pass membrane protein</topology>
    </subcellularLocation>
</comment>
<feature type="transmembrane region" description="Helical" evidence="6">
    <location>
        <begin position="332"/>
        <end position="358"/>
    </location>
</feature>
<dbReference type="InterPro" id="IPR003834">
    <property type="entry name" value="Cyt_c_assmbl_TM_dom"/>
</dbReference>
<evidence type="ECO:0000259" key="8">
    <source>
        <dbReference type="Pfam" id="PF02683"/>
    </source>
</evidence>
<keyword evidence="7" id="KW-0732">Signal</keyword>
<dbReference type="GO" id="GO:0015035">
    <property type="term" value="F:protein-disulfide reductase activity"/>
    <property type="evidence" value="ECO:0007669"/>
    <property type="project" value="TreeGrafter"/>
</dbReference>
<evidence type="ECO:0000313" key="11">
    <source>
        <dbReference type="Proteomes" id="UP001193389"/>
    </source>
</evidence>
<keyword evidence="4 6" id="KW-1133">Transmembrane helix</keyword>
<dbReference type="GO" id="GO:0016020">
    <property type="term" value="C:membrane"/>
    <property type="evidence" value="ECO:0007669"/>
    <property type="project" value="UniProtKB-SubCell"/>
</dbReference>
<sequence>MKTKTLTGIIALFILSLFTSYSAQAQIVEPVKWEFKTKITGTNTADLQFVATIDRGWHLYSMHLPEGGPMPTEFKFEKLNGVQLVGTSTEPTPHEVFDEMFQMKVKYFDNTATFVQKIKFTNDKPVLVSGIVNFQACNDETCVPGESVFSFNIPASTGSAGASETKTDLNTAAVPDNPTTIAEPATAQIVQPATKTEVKPIASNDEFTGKNRSLWWFFVQAFAWGLLAILTPCVFPMIPMTVSYFMKSGSKGKIQALIYGFSIVAIYVIFGVLISVLFGADFGNWLSTHWIPNVLFFLIFVIFAASFFGYFEITMPSWLVNKSAQHEDQGGVMGTIFMAFTLVLVSFSCTGPIVGTVIVQAVGGQILKPVIGMLGFSLAFAIPFTLFAFFPQWLKKMPKSGGWLNSIKVVIGFIELAFALKFLNVPDQTYHWGLLDREVYLGFWIVLFTMMGFYLLGKIKFPHDSDYPVVKSFPRLLLIIFTFTFVIYLIPGLFGAPLKGISGWLPPMETQDFNINAIVRDNQGGGQSVHQGNMTEAAKYADRLKLPHGLQGYFDYDQALKVSKELNKPIFVDFTGHGCTNCREMENRVWSDPTVLKRLRENFVLLALYVDDKVIEMPKEEWYTNKDGREVKLLGKKNSEIQTSKFGTNSQPYYVILDGNGTLLVSPRAYDLNIEAFNQFLDAGVEAFNKK</sequence>
<protein>
    <submittedName>
        <fullName evidence="10">Cytochrome c-type biogenesis protein DsbD, protein-disulfide reductase</fullName>
    </submittedName>
</protein>
<dbReference type="PANTHER" id="PTHR32234:SF0">
    <property type="entry name" value="THIOL:DISULFIDE INTERCHANGE PROTEIN DSBD"/>
    <property type="match status" value="1"/>
</dbReference>
<feature type="transmembrane region" description="Helical" evidence="6">
    <location>
        <begin position="214"/>
        <end position="235"/>
    </location>
</feature>
<dbReference type="GO" id="GO:0017004">
    <property type="term" value="P:cytochrome complex assembly"/>
    <property type="evidence" value="ECO:0007669"/>
    <property type="project" value="UniProtKB-KW"/>
</dbReference>
<dbReference type="InterPro" id="IPR036929">
    <property type="entry name" value="DsbDN_sf"/>
</dbReference>
<reference evidence="10" key="1">
    <citation type="journal article" date="2020" name="Int. J. Syst. Evol. Microbiol.">
        <title>Aquipluma nitroreducens gen. nov. sp. nov., a novel facultatively anaerobic bacterium isolated from a freshwater lake.</title>
        <authorList>
            <person name="Watanabe M."/>
            <person name="Kojima H."/>
            <person name="Fukui M."/>
        </authorList>
    </citation>
    <scope>NUCLEOTIDE SEQUENCE</scope>
    <source>
        <strain evidence="10">MeG22</strain>
    </source>
</reference>
<feature type="domain" description="Cytochrome C biogenesis protein transmembrane" evidence="8">
    <location>
        <begin position="215"/>
        <end position="423"/>
    </location>
</feature>
<feature type="transmembrane region" description="Helical" evidence="6">
    <location>
        <begin position="402"/>
        <end position="419"/>
    </location>
</feature>
<feature type="transmembrane region" description="Helical" evidence="6">
    <location>
        <begin position="370"/>
        <end position="390"/>
    </location>
</feature>
<name>A0A5K7SBM4_9BACT</name>
<proteinExistence type="predicted"/>
<evidence type="ECO:0000256" key="1">
    <source>
        <dbReference type="ARBA" id="ARBA00004141"/>
    </source>
</evidence>
<feature type="transmembrane region" description="Helical" evidence="6">
    <location>
        <begin position="290"/>
        <end position="311"/>
    </location>
</feature>
<evidence type="ECO:0000313" key="10">
    <source>
        <dbReference type="EMBL" id="BBE18962.1"/>
    </source>
</evidence>
<dbReference type="InterPro" id="IPR036249">
    <property type="entry name" value="Thioredoxin-like_sf"/>
</dbReference>
<gene>
    <name evidence="10" type="ORF">AQPE_3135</name>
</gene>
<feature type="domain" description="Thiol:disulfide interchange protein DsbD N-terminal" evidence="9">
    <location>
        <begin position="26"/>
        <end position="148"/>
    </location>
</feature>
<evidence type="ECO:0000256" key="5">
    <source>
        <dbReference type="ARBA" id="ARBA00023136"/>
    </source>
</evidence>
<dbReference type="PANTHER" id="PTHR32234">
    <property type="entry name" value="THIOL:DISULFIDE INTERCHANGE PROTEIN DSBD"/>
    <property type="match status" value="1"/>
</dbReference>
<dbReference type="SUPFAM" id="SSF52833">
    <property type="entry name" value="Thioredoxin-like"/>
    <property type="match status" value="1"/>
</dbReference>
<keyword evidence="2 6" id="KW-0812">Transmembrane</keyword>
<feature type="chain" id="PRO_5024291990" evidence="7">
    <location>
        <begin position="26"/>
        <end position="691"/>
    </location>
</feature>
<dbReference type="GO" id="GO:0045454">
    <property type="term" value="P:cell redox homeostasis"/>
    <property type="evidence" value="ECO:0007669"/>
    <property type="project" value="TreeGrafter"/>
</dbReference>
<dbReference type="EMBL" id="AP018694">
    <property type="protein sequence ID" value="BBE18962.1"/>
    <property type="molecule type" value="Genomic_DNA"/>
</dbReference>
<dbReference type="Pfam" id="PF11412">
    <property type="entry name" value="DsbD_N"/>
    <property type="match status" value="1"/>
</dbReference>
<evidence type="ECO:0000256" key="2">
    <source>
        <dbReference type="ARBA" id="ARBA00022692"/>
    </source>
</evidence>
<accession>A0A5K7SBM4</accession>
<dbReference type="InterPro" id="IPR028250">
    <property type="entry name" value="DsbDN"/>
</dbReference>
<dbReference type="RefSeq" id="WP_318347246.1">
    <property type="nucleotide sequence ID" value="NZ_AP018694.1"/>
</dbReference>
<keyword evidence="5 6" id="KW-0472">Membrane</keyword>